<sequence>MKKEVIDRLRIVFIVIVAGKGNKKKRLTVGTVEARSVDEPVHNISKKAAKRLPRHKNVTSTPTVGRRGSPEKLPKTKDISWGCRCAFRERSEGSRYANNISLLRSSLGIRRQTRRCRQKWLLVSISTCSNATSRLVSGWELWSRVVYAYVLLLNPRCLVRVLLSRNQGKEPPWPPTMVPTA</sequence>
<evidence type="ECO:0000256" key="1">
    <source>
        <dbReference type="SAM" id="MobiDB-lite"/>
    </source>
</evidence>
<dbReference type="EMBL" id="OX465079">
    <property type="protein sequence ID" value="CAI9274553.1"/>
    <property type="molecule type" value="Genomic_DNA"/>
</dbReference>
<gene>
    <name evidence="2" type="ORF">LSALG_LOCUS14628</name>
</gene>
<accession>A0AA35YID1</accession>
<dbReference type="AlphaFoldDB" id="A0AA35YID1"/>
<name>A0AA35YID1_LACSI</name>
<protein>
    <submittedName>
        <fullName evidence="2">Uncharacterized protein</fullName>
    </submittedName>
</protein>
<reference evidence="2" key="1">
    <citation type="submission" date="2023-04" db="EMBL/GenBank/DDBJ databases">
        <authorList>
            <person name="Vijverberg K."/>
            <person name="Xiong W."/>
            <person name="Schranz E."/>
        </authorList>
    </citation>
    <scope>NUCLEOTIDE SEQUENCE</scope>
</reference>
<evidence type="ECO:0000313" key="2">
    <source>
        <dbReference type="EMBL" id="CAI9274553.1"/>
    </source>
</evidence>
<feature type="region of interest" description="Disordered" evidence="1">
    <location>
        <begin position="50"/>
        <end position="75"/>
    </location>
</feature>
<organism evidence="2 3">
    <name type="scientific">Lactuca saligna</name>
    <name type="common">Willowleaf lettuce</name>
    <dbReference type="NCBI Taxonomy" id="75948"/>
    <lineage>
        <taxon>Eukaryota</taxon>
        <taxon>Viridiplantae</taxon>
        <taxon>Streptophyta</taxon>
        <taxon>Embryophyta</taxon>
        <taxon>Tracheophyta</taxon>
        <taxon>Spermatophyta</taxon>
        <taxon>Magnoliopsida</taxon>
        <taxon>eudicotyledons</taxon>
        <taxon>Gunneridae</taxon>
        <taxon>Pentapetalae</taxon>
        <taxon>asterids</taxon>
        <taxon>campanulids</taxon>
        <taxon>Asterales</taxon>
        <taxon>Asteraceae</taxon>
        <taxon>Cichorioideae</taxon>
        <taxon>Cichorieae</taxon>
        <taxon>Lactucinae</taxon>
        <taxon>Lactuca</taxon>
    </lineage>
</organism>
<evidence type="ECO:0000313" key="3">
    <source>
        <dbReference type="Proteomes" id="UP001177003"/>
    </source>
</evidence>
<proteinExistence type="predicted"/>
<keyword evidence="3" id="KW-1185">Reference proteome</keyword>
<dbReference type="Proteomes" id="UP001177003">
    <property type="component" value="Chromosome 3"/>
</dbReference>